<reference evidence="1 2" key="1">
    <citation type="submission" date="2021-04" db="EMBL/GenBank/DDBJ databases">
        <authorList>
            <person name="Pira H."/>
            <person name="Risdian C."/>
            <person name="Wink J."/>
        </authorList>
    </citation>
    <scope>NUCLEOTIDE SEQUENCE [LARGE SCALE GENOMIC DNA]</scope>
    <source>
        <strain evidence="1 2">WH131</strain>
    </source>
</reference>
<keyword evidence="2" id="KW-1185">Reference proteome</keyword>
<comment type="caution">
    <text evidence="1">The sequence shown here is derived from an EMBL/GenBank/DDBJ whole genome shotgun (WGS) entry which is preliminary data.</text>
</comment>
<sequence length="945" mass="99779">MATRSERPSFFEGQYLGSADLESMIAYARRRSREHALAGHSWGIASGLELAELPNDDGGGVDLFVLPGFAWDGYGRTIALLNPVQVPLELFAGLPSGHQEVWIRYDEQPFRGLRQGFETCGVDEAFARVNEGFAIEVGGFTSVQDRQSGVTYAGSAVEDARLVARSLNDISPLMCDASVPHQDFPDDRSRWLIPLGVANWLSGLPGSLQARSDEALRQSRTRRRMSGTVTQDVFAADGIIRLRDRFAQFKDGDSPDDICSADAIGTDDLREEPDRDDSSATTGRLIGNELVWVEGNMRATGQVRLFGTRLELRDENGDEANDVPLYARRAISPNNLDLGQDFQVIIGASGDGADRFTIGNAADYGDLAEHFILRSDGVLAAGIDIPGDLTTNHATFCRTGGVTMALATDTDSGSESRISFQAFPSLTENAFILYEGDGDRLRLCADDDLTNSVTITSSGHIGIRMDEPVTTHVDANDLVVQNPTANVGITLLSESDATGNIHFADGTASSAQSRAGFLRYNHSLNRLHFGTDNTVQATIDAQGDLGLGTESPNARIDIRDTGTTLALRLDAAAIQARDGGANARLELQEDGGGLRIHGDIASSSRCAISSSGNLGVGTDTPSTAIHVQKSSPRVRLDIVGGSFAALDFADNGAIRSSLEYSDSTGRTSLRNSGFSAITVRENRVGINVSGLEPDNHLHVRGSIGGNAGQTENHIALIENNAPSGGDVLALRLGSSLATNSNNFITFFDNTGAIGRIEQGSATTANPGDGGTFLRLVSGGADFAECLPVADQEAIGPGNIVGVKEGQISLYTSSADALLVTTDRAVVVGNAPLDDSELGEMVALIGQVELSMVGVAEPGDFVVPSGREDGSGRAIAADKLTANDIARVVGRVWLVEHPGTAKIAVGMQGAQPGSALAELATQQERRICALERQVAQLAALCAGPSE</sequence>
<dbReference type="EMBL" id="JAGSPB010000002">
    <property type="protein sequence ID" value="MBV7266236.1"/>
    <property type="molecule type" value="Genomic_DNA"/>
</dbReference>
<protein>
    <recommendedName>
        <fullName evidence="3">Peptidase S74 domain-containing protein</fullName>
    </recommendedName>
</protein>
<dbReference type="RefSeq" id="WP_218316858.1">
    <property type="nucleotide sequence ID" value="NZ_JAGSPB010000002.1"/>
</dbReference>
<evidence type="ECO:0000313" key="2">
    <source>
        <dbReference type="Proteomes" id="UP000699975"/>
    </source>
</evidence>
<accession>A0ABS6SMK1</accession>
<name>A0ABS6SMK1_9SPHN</name>
<dbReference type="Proteomes" id="UP000699975">
    <property type="component" value="Unassembled WGS sequence"/>
</dbReference>
<evidence type="ECO:0000313" key="1">
    <source>
        <dbReference type="EMBL" id="MBV7266236.1"/>
    </source>
</evidence>
<organism evidence="1 2">
    <name type="scientific">Erythrobacter ani</name>
    <dbReference type="NCBI Taxonomy" id="2827235"/>
    <lineage>
        <taxon>Bacteria</taxon>
        <taxon>Pseudomonadati</taxon>
        <taxon>Pseudomonadota</taxon>
        <taxon>Alphaproteobacteria</taxon>
        <taxon>Sphingomonadales</taxon>
        <taxon>Erythrobacteraceae</taxon>
        <taxon>Erythrobacter/Porphyrobacter group</taxon>
        <taxon>Erythrobacter</taxon>
    </lineage>
</organism>
<evidence type="ECO:0008006" key="3">
    <source>
        <dbReference type="Google" id="ProtNLM"/>
    </source>
</evidence>
<proteinExistence type="predicted"/>
<gene>
    <name evidence="1" type="ORF">KCG45_08605</name>
</gene>